<dbReference type="GO" id="GO:0034474">
    <property type="term" value="P:U2 snRNA 3'-end processing"/>
    <property type="evidence" value="ECO:0007669"/>
    <property type="project" value="InterPro"/>
</dbReference>
<dbReference type="SUPFAM" id="SSF48371">
    <property type="entry name" value="ARM repeat"/>
    <property type="match status" value="1"/>
</dbReference>
<name>A0A7R8ZGH3_9CRUS</name>
<feature type="domain" description="Integrator complex subunit 1 INTS2-binding" evidence="3">
    <location>
        <begin position="444"/>
        <end position="750"/>
    </location>
</feature>
<proteinExistence type="predicted"/>
<evidence type="ECO:0000259" key="2">
    <source>
        <dbReference type="Pfam" id="PF22928"/>
    </source>
</evidence>
<dbReference type="PANTHER" id="PTHR21224:SF1">
    <property type="entry name" value="INTEGRATOR COMPLEX SUBUNIT 1"/>
    <property type="match status" value="1"/>
</dbReference>
<organism evidence="4">
    <name type="scientific">Cyprideis torosa</name>
    <dbReference type="NCBI Taxonomy" id="163714"/>
    <lineage>
        <taxon>Eukaryota</taxon>
        <taxon>Metazoa</taxon>
        <taxon>Ecdysozoa</taxon>
        <taxon>Arthropoda</taxon>
        <taxon>Crustacea</taxon>
        <taxon>Oligostraca</taxon>
        <taxon>Ostracoda</taxon>
        <taxon>Podocopa</taxon>
        <taxon>Podocopida</taxon>
        <taxon>Cytherocopina</taxon>
        <taxon>Cytheroidea</taxon>
        <taxon>Cytherideidae</taxon>
        <taxon>Cyprideis</taxon>
    </lineage>
</organism>
<evidence type="ECO:0000259" key="3">
    <source>
        <dbReference type="Pfam" id="PF22929"/>
    </source>
</evidence>
<dbReference type="PANTHER" id="PTHR21224">
    <property type="entry name" value="INTEGRATOR COMPLEX SUBUNIT 1"/>
    <property type="match status" value="1"/>
</dbReference>
<dbReference type="GO" id="GO:0032039">
    <property type="term" value="C:integrator complex"/>
    <property type="evidence" value="ECO:0007669"/>
    <property type="project" value="InterPro"/>
</dbReference>
<dbReference type="EMBL" id="OB660083">
    <property type="protein sequence ID" value="CAD7222632.1"/>
    <property type="molecule type" value="Genomic_DNA"/>
</dbReference>
<gene>
    <name evidence="4" type="ORF">CTOB1V02_LOCUS635</name>
</gene>
<dbReference type="InterPro" id="IPR053965">
    <property type="entry name" value="INTS1_R4"/>
</dbReference>
<dbReference type="Pfam" id="PF22928">
    <property type="entry name" value="INTS1_R4"/>
    <property type="match status" value="1"/>
</dbReference>
<accession>A0A7R8ZGH3</accession>
<dbReference type="Pfam" id="PF22927">
    <property type="entry name" value="INT1_R3"/>
    <property type="match status" value="1"/>
</dbReference>
<sequence length="1564" mass="175132">MELRSRMFHSISDLVSLVIFLCVSPAVRDAYQQRGASSAGFVTAPVLHFRRVASEVQTLAMYWLFSQQSQAFCPTEEGFKYALTKMFMLKDIEHYIKVDSWPPDQERAFVLRVAQDIPVQEAAIMRLIVFGLTRTQPISFRDITNIALDLIRRTAVIAPLDGQPVLPFKNTDLTGAIFTLAHYQPPELEALKFPSSYSPIKLAHSSAFWKVWQIVLIITAHNPTHFGQLALEKFPMLHSLIEMCIVKEFQYPVASLLPPDRVDELKALETRRVKEEKAAIAEFESYFPDPKPDFRAAGMILLDPEGPPRRPPPDVLDELCALNATLKLGHMLSRSRDPDFLVQILETQDPRRSMPWLMDLVKASRGHFESLPMQCLCACLIHHKRSQAEDCSDDKADTSIRTALVAFLRQRLEEAAQYAASSTPDESSSSGPPSPSPLVIAAGEILEYFFRKLSAEERDVRAEAVSTLQLLLKQADRERRSEAPDEARSEWLSAVSPAGWLGSFGYLRPLFVECIRAACLVETCLDLLEAYICFLQEISPDDHLTALTMDLSQMVTDRSTITAALLPSNRRALRCLLSIFWRQLQLARMSGISQDPTDSDDWITVTWPNNAVASLPLSVFQATIVLLTLGPPSDPKEFSCLMNAWFPLPHATWTSSGETVHGLLPDWLKLRMIKSEVAPLIEHALRDLGPAELVLFVQSFGIPVGSMNKLLWALDRCPPTALKECIQNVPYMIQVLEVQRRRGATGGSVFEKFLTGGGYEPPRPRRGTTTGLQIPLDAAPTPQSYRRLPELVAKEALQSYLFCIYSLDRSRPTQPLSLRLDLTRKLMHTLRNEGSNGPVTRVFLEQMTLLCKSSKGREIMTAIHEQEQESCALFKIVFNGNNRNKKMEELAGPLPSLLIRHTPMSRLSVLLRSLFPTSPLPPAPTPILTIKASDLLEPKQCLKAARVSERERLLRNLVSRVLAEGQDCRRVVSAIAQLLLEDDGSTAGLWMDWIQELDLGLMSCSVPEAPPPAQPSPSSSSTTQPVMTINILGIKSLQQNAQCSPHETLQLKVLFSGKAPYLLSLLTHRASWNSIRGVVDRILGADDFSKSPSIDSASVLNFLEACLRNPNLWQGRDKDSFKSRLPKEDVLSLSVDEIRRIADFIVKEGRLDARLPLLLECCADHPARLAALRSHLKRTDLKSADAKVANQLGEKLYLRCPGMTSGLECPLDKVTHSLITALASSTGKGKGKEGLRAMEEVELCCRKVASSHPKLFARQLPLMSVVLHGRSHVEFPQFRARFHLYLFSCLLGLLELLVPHCFESRYAPALSDLLQSFGDIVARFGAAHRGEMGSFVDQLMGFLAKFATLCPARGIKELQKFEILLPRLLDAYRMMHTGGMASIQTAMSLLSRAPIQKGRVEQINNRSCVSSDEFARISFSRRHALSLSSDTDEEGVMSILQDFDANSSRCPSYLGFVLPEVASVLHSRRENVRRLAFSLVLRYLKQEPKDAPLVVDDYIQCLESPVTPEERIDALERLPEMTVLLQEFSSRILSVVHRIGVKERVSTERYFQETLRLMYRQIGL</sequence>
<evidence type="ECO:0000259" key="1">
    <source>
        <dbReference type="Pfam" id="PF22927"/>
    </source>
</evidence>
<dbReference type="InterPro" id="IPR038902">
    <property type="entry name" value="INTS1"/>
</dbReference>
<evidence type="ECO:0000313" key="4">
    <source>
        <dbReference type="EMBL" id="CAD7222632.1"/>
    </source>
</evidence>
<dbReference type="OrthoDB" id="19938at2759"/>
<dbReference type="InterPro" id="IPR016024">
    <property type="entry name" value="ARM-type_fold"/>
</dbReference>
<dbReference type="InterPro" id="IPR053966">
    <property type="entry name" value="INTS1_INTS2-bd"/>
</dbReference>
<feature type="domain" description="Integrator complex subunit 1 R4" evidence="2">
    <location>
        <begin position="1427"/>
        <end position="1525"/>
    </location>
</feature>
<feature type="domain" description="Integrator complex subunit 1 R3" evidence="1">
    <location>
        <begin position="1211"/>
        <end position="1368"/>
    </location>
</feature>
<protein>
    <submittedName>
        <fullName evidence="4">Uncharacterized protein</fullName>
    </submittedName>
</protein>
<dbReference type="Pfam" id="PF22929">
    <property type="entry name" value="INTS1_INTS2-bd"/>
    <property type="match status" value="1"/>
</dbReference>
<dbReference type="InterPro" id="IPR053964">
    <property type="entry name" value="INT1_R3"/>
</dbReference>
<reference evidence="4" key="1">
    <citation type="submission" date="2020-11" db="EMBL/GenBank/DDBJ databases">
        <authorList>
            <person name="Tran Van P."/>
        </authorList>
    </citation>
    <scope>NUCLEOTIDE SEQUENCE</scope>
</reference>